<feature type="domain" description="Beta-lactamase-related" evidence="1">
    <location>
        <begin position="100"/>
        <end position="398"/>
    </location>
</feature>
<reference evidence="2 3" key="1">
    <citation type="submission" date="2020-08" db="EMBL/GenBank/DDBJ databases">
        <title>Novel species isolated from subtropical streams in China.</title>
        <authorList>
            <person name="Lu H."/>
        </authorList>
    </citation>
    <scope>NUCLEOTIDE SEQUENCE [LARGE SCALE GENOMIC DNA]</scope>
    <source>
        <strain evidence="2 3">CY22W</strain>
    </source>
</reference>
<dbReference type="InterPro" id="IPR001466">
    <property type="entry name" value="Beta-lactam-related"/>
</dbReference>
<sequence length="421" mass="45223">MIKKFSRREALKTLGAGGVLASIGVLGGCGGSTTRAEPEEAIADSLLSFTPENQAATFRHVNRLGYTRVIQRGTAVLPLPAHSRNLGAMRYTFAGQSYSIEDYMKRNRTSGLLILKNGAIALERYGMGNDAETRWTSFSAAKSLTSTLIGAALKDGSIANLDDKVSKYVAQLKDSAYAANSIRELLRMSSGVRWIENYSSSADSDIARLLQAVQSKVPGAAMAAIGSRPRAAAPGTVFNYSTGESYVLGAVVAAATGTSLSEYASKKIWAPMGMEKNAYWLLDAENGLEMGGNNFSACLRDYGRFGLFFLRQGMIQNRSILPDGWRDLAGHPDTPLTACGNLYPDYALGYGYQWWSFPTGASSLAVHDGAFSAMGIFGQFIYINPALNIVAVVWSAWPESWIDSAESETFTLIGNAVALLA</sequence>
<dbReference type="PROSITE" id="PS51257">
    <property type="entry name" value="PROKAR_LIPOPROTEIN"/>
    <property type="match status" value="1"/>
</dbReference>
<dbReference type="PROSITE" id="PS51318">
    <property type="entry name" value="TAT"/>
    <property type="match status" value="1"/>
</dbReference>
<keyword evidence="3" id="KW-1185">Reference proteome</keyword>
<dbReference type="InterPro" id="IPR006311">
    <property type="entry name" value="TAT_signal"/>
</dbReference>
<accession>A0ABR7A1E2</accession>
<dbReference type="EMBL" id="JACOGD010000001">
    <property type="protein sequence ID" value="MBC3930652.1"/>
    <property type="molecule type" value="Genomic_DNA"/>
</dbReference>
<dbReference type="InterPro" id="IPR012338">
    <property type="entry name" value="Beta-lactam/transpept-like"/>
</dbReference>
<dbReference type="Proteomes" id="UP000654304">
    <property type="component" value="Unassembled WGS sequence"/>
</dbReference>
<organism evidence="2 3">
    <name type="scientific">Undibacterium curvum</name>
    <dbReference type="NCBI Taxonomy" id="2762294"/>
    <lineage>
        <taxon>Bacteria</taxon>
        <taxon>Pseudomonadati</taxon>
        <taxon>Pseudomonadota</taxon>
        <taxon>Betaproteobacteria</taxon>
        <taxon>Burkholderiales</taxon>
        <taxon>Oxalobacteraceae</taxon>
        <taxon>Undibacterium</taxon>
    </lineage>
</organism>
<comment type="caution">
    <text evidence="2">The sequence shown here is derived from an EMBL/GenBank/DDBJ whole genome shotgun (WGS) entry which is preliminary data.</text>
</comment>
<gene>
    <name evidence="2" type="ORF">H8K43_03115</name>
</gene>
<name>A0ABR7A1E2_9BURK</name>
<evidence type="ECO:0000313" key="3">
    <source>
        <dbReference type="Proteomes" id="UP000654304"/>
    </source>
</evidence>
<keyword evidence="2" id="KW-0378">Hydrolase</keyword>
<dbReference type="GO" id="GO:0016787">
    <property type="term" value="F:hydrolase activity"/>
    <property type="evidence" value="ECO:0007669"/>
    <property type="project" value="UniProtKB-KW"/>
</dbReference>
<dbReference type="RefSeq" id="WP_186902495.1">
    <property type="nucleotide sequence ID" value="NZ_JACOGD010000001.1"/>
</dbReference>
<dbReference type="Pfam" id="PF00144">
    <property type="entry name" value="Beta-lactamase"/>
    <property type="match status" value="1"/>
</dbReference>
<protein>
    <submittedName>
        <fullName evidence="2">Serine hydrolase</fullName>
    </submittedName>
</protein>
<evidence type="ECO:0000259" key="1">
    <source>
        <dbReference type="Pfam" id="PF00144"/>
    </source>
</evidence>
<dbReference type="Gene3D" id="3.40.710.10">
    <property type="entry name" value="DD-peptidase/beta-lactamase superfamily"/>
    <property type="match status" value="1"/>
</dbReference>
<dbReference type="SUPFAM" id="SSF56601">
    <property type="entry name" value="beta-lactamase/transpeptidase-like"/>
    <property type="match status" value="1"/>
</dbReference>
<dbReference type="InterPro" id="IPR050789">
    <property type="entry name" value="Diverse_Enzym_Activities"/>
</dbReference>
<dbReference type="PANTHER" id="PTHR43283">
    <property type="entry name" value="BETA-LACTAMASE-RELATED"/>
    <property type="match status" value="1"/>
</dbReference>
<proteinExistence type="predicted"/>
<evidence type="ECO:0000313" key="2">
    <source>
        <dbReference type="EMBL" id="MBC3930652.1"/>
    </source>
</evidence>
<dbReference type="PANTHER" id="PTHR43283:SF14">
    <property type="entry name" value="BLL8153 PROTEIN"/>
    <property type="match status" value="1"/>
</dbReference>